<feature type="transmembrane region" description="Helical" evidence="1">
    <location>
        <begin position="263"/>
        <end position="285"/>
    </location>
</feature>
<dbReference type="PANTHER" id="PTHR23516">
    <property type="entry name" value="SAM (S-ADENOSYL METHIONINE) TRANSPORTER"/>
    <property type="match status" value="1"/>
</dbReference>
<dbReference type="GO" id="GO:0016020">
    <property type="term" value="C:membrane"/>
    <property type="evidence" value="ECO:0007669"/>
    <property type="project" value="InterPro"/>
</dbReference>
<feature type="transmembrane region" description="Helical" evidence="1">
    <location>
        <begin position="21"/>
        <end position="44"/>
    </location>
</feature>
<dbReference type="AlphaFoldDB" id="A0A814F5N0"/>
<dbReference type="Proteomes" id="UP000663852">
    <property type="component" value="Unassembled WGS sequence"/>
</dbReference>
<feature type="transmembrane region" description="Helical" evidence="1">
    <location>
        <begin position="316"/>
        <end position="339"/>
    </location>
</feature>
<accession>A0A814F5N0</accession>
<comment type="caution">
    <text evidence="2">The sequence shown here is derived from an EMBL/GenBank/DDBJ whole genome shotgun (WGS) entry which is preliminary data.</text>
</comment>
<dbReference type="Proteomes" id="UP000663828">
    <property type="component" value="Unassembled WGS sequence"/>
</dbReference>
<name>A0A814F5N0_ADIRI</name>
<dbReference type="Pfam" id="PF05631">
    <property type="entry name" value="MFS_5"/>
    <property type="match status" value="1"/>
</dbReference>
<feature type="transmembrane region" description="Helical" evidence="1">
    <location>
        <begin position="224"/>
        <end position="243"/>
    </location>
</feature>
<keyword evidence="1" id="KW-0812">Transmembrane</keyword>
<reference evidence="2" key="1">
    <citation type="submission" date="2021-02" db="EMBL/GenBank/DDBJ databases">
        <authorList>
            <person name="Nowell W R."/>
        </authorList>
    </citation>
    <scope>NUCLEOTIDE SEQUENCE</scope>
</reference>
<organism evidence="2 5">
    <name type="scientific">Adineta ricciae</name>
    <name type="common">Rotifer</name>
    <dbReference type="NCBI Taxonomy" id="249248"/>
    <lineage>
        <taxon>Eukaryota</taxon>
        <taxon>Metazoa</taxon>
        <taxon>Spiralia</taxon>
        <taxon>Gnathifera</taxon>
        <taxon>Rotifera</taxon>
        <taxon>Eurotatoria</taxon>
        <taxon>Bdelloidea</taxon>
        <taxon>Adinetida</taxon>
        <taxon>Adinetidae</taxon>
        <taxon>Adineta</taxon>
    </lineage>
</organism>
<dbReference type="OrthoDB" id="263957at2759"/>
<keyword evidence="4" id="KW-1185">Reference proteome</keyword>
<sequence length="398" mass="44915">MTMFSLSSISKRLFSHKLHSIYLTGFLLLSIGGYLPSAYSYALFSSYGIDRATIELFFVYCFVASLFVGTFVASLADRFGRRLACLSCSFFYGLYHVACHFPSKQSLIIGHIFRGIGDALYATAFEAWLMQEHKQRNLNDQHLEYTLNNANIYLNIATIGTGFLAQLLAKSYGYIAPFTVGVGFFMITFIFIVCHWSENYGREKSHMHASFISAMKILRADTRILLCGLCNALFSASSYIWLIEWAPTLEAATNLTISKPLPLGYIYSGYLSSRLFGACMSGPLLKRFRPQMLLSILYLIAALALSIPIIMPDEQIIVLFGFVVFQICIGTFWPAIALLRSEYIPNELRSTLMNYLRVPQLLLMLIVLLGHFSLSTVFTLCVSMLFVAMFIMLLLRKL</sequence>
<feature type="transmembrane region" description="Helical" evidence="1">
    <location>
        <begin position="150"/>
        <end position="169"/>
    </location>
</feature>
<gene>
    <name evidence="2" type="ORF">EDS130_LOCUS13738</name>
    <name evidence="3" type="ORF">XAT740_LOCUS46216</name>
</gene>
<feature type="transmembrane region" description="Helical" evidence="1">
    <location>
        <begin position="292"/>
        <end position="310"/>
    </location>
</feature>
<dbReference type="EMBL" id="CAJNOJ010000055">
    <property type="protein sequence ID" value="CAF0978380.1"/>
    <property type="molecule type" value="Genomic_DNA"/>
</dbReference>
<feature type="transmembrane region" description="Helical" evidence="1">
    <location>
        <begin position="351"/>
        <end position="371"/>
    </location>
</feature>
<dbReference type="GO" id="GO:0015098">
    <property type="term" value="F:molybdate ion transmembrane transporter activity"/>
    <property type="evidence" value="ECO:0007669"/>
    <property type="project" value="InterPro"/>
</dbReference>
<feature type="transmembrane region" description="Helical" evidence="1">
    <location>
        <begin position="377"/>
        <end position="395"/>
    </location>
</feature>
<evidence type="ECO:0000256" key="1">
    <source>
        <dbReference type="SAM" id="Phobius"/>
    </source>
</evidence>
<proteinExistence type="predicted"/>
<evidence type="ECO:0000313" key="4">
    <source>
        <dbReference type="Proteomes" id="UP000663828"/>
    </source>
</evidence>
<keyword evidence="1" id="KW-0472">Membrane</keyword>
<protein>
    <submittedName>
        <fullName evidence="2">Uncharacterized protein</fullName>
    </submittedName>
</protein>
<evidence type="ECO:0000313" key="5">
    <source>
        <dbReference type="Proteomes" id="UP000663852"/>
    </source>
</evidence>
<evidence type="ECO:0000313" key="2">
    <source>
        <dbReference type="EMBL" id="CAF0978380.1"/>
    </source>
</evidence>
<dbReference type="PANTHER" id="PTHR23516:SF23">
    <property type="entry name" value="MOLYBDATE-ANION TRANSPORTER"/>
    <property type="match status" value="1"/>
</dbReference>
<dbReference type="EMBL" id="CAJNOR010006166">
    <property type="protein sequence ID" value="CAF1587700.1"/>
    <property type="molecule type" value="Genomic_DNA"/>
</dbReference>
<feature type="transmembrane region" description="Helical" evidence="1">
    <location>
        <begin position="175"/>
        <end position="197"/>
    </location>
</feature>
<feature type="transmembrane region" description="Helical" evidence="1">
    <location>
        <begin position="56"/>
        <end position="76"/>
    </location>
</feature>
<dbReference type="SUPFAM" id="SSF103473">
    <property type="entry name" value="MFS general substrate transporter"/>
    <property type="match status" value="1"/>
</dbReference>
<keyword evidence="1" id="KW-1133">Transmembrane helix</keyword>
<evidence type="ECO:0000313" key="3">
    <source>
        <dbReference type="EMBL" id="CAF1587700.1"/>
    </source>
</evidence>
<dbReference type="InterPro" id="IPR008509">
    <property type="entry name" value="MOT2/MFSD5"/>
</dbReference>
<dbReference type="Gene3D" id="1.20.1250.20">
    <property type="entry name" value="MFS general substrate transporter like domains"/>
    <property type="match status" value="1"/>
</dbReference>
<dbReference type="InterPro" id="IPR036259">
    <property type="entry name" value="MFS_trans_sf"/>
</dbReference>